<sequence length="407" mass="44385">MSTDETIAVIGSGPAGLAAALALRAVGKPVKIYERYASPKPAGNILNLWPPSIKALECLGVDVDDIGAPCESTFRNHRDRLRADVHISEDVVRAYGGGFIGLLRPDLFTRMLAALPDETLVGEHEVASFEDHGDHVEVRFIDGTSVRTPLLVGADGINSTVRRKLLGEAPMREHNLHVIGGYTFDVPDGVDTRKAIIRHSRTVQGSYTGVRSDGRDGAEWWFVEAMDPAAPAPTSLHEHSIELAKEFPADLQQLVARTDPAHVIRWPIRDRGVPPREWARGRVVLAGDAVHATSPYAAYGAGMSIVDGYFLGQVLATTDLSDTAAVEAALQTYQAHRVDHCSDQVAQAYMLGRTFHHTPAILRPIRDFMLDRTPFLQKQVGDKNPAEINAQLGLMGRDLFHPAKARA</sequence>
<dbReference type="EMBL" id="BMJY01000011">
    <property type="protein sequence ID" value="GGH47277.1"/>
    <property type="molecule type" value="Genomic_DNA"/>
</dbReference>
<protein>
    <submittedName>
        <fullName evidence="4">FAD-dependent oxidoreductase</fullName>
    </submittedName>
</protein>
<dbReference type="GO" id="GO:0004497">
    <property type="term" value="F:monooxygenase activity"/>
    <property type="evidence" value="ECO:0007669"/>
    <property type="project" value="UniProtKB-KW"/>
</dbReference>
<accession>A0A917IGD1</accession>
<evidence type="ECO:0000256" key="2">
    <source>
        <dbReference type="ARBA" id="ARBA00023033"/>
    </source>
</evidence>
<dbReference type="InterPro" id="IPR036188">
    <property type="entry name" value="FAD/NAD-bd_sf"/>
</dbReference>
<dbReference type="PANTHER" id="PTHR13789">
    <property type="entry name" value="MONOOXYGENASE"/>
    <property type="match status" value="1"/>
</dbReference>
<keyword evidence="1" id="KW-0560">Oxidoreductase</keyword>
<dbReference type="InterPro" id="IPR002938">
    <property type="entry name" value="FAD-bd"/>
</dbReference>
<name>A0A917IGD1_9MICO</name>
<dbReference type="Gene3D" id="3.50.50.60">
    <property type="entry name" value="FAD/NAD(P)-binding domain"/>
    <property type="match status" value="1"/>
</dbReference>
<evidence type="ECO:0000256" key="1">
    <source>
        <dbReference type="ARBA" id="ARBA00023002"/>
    </source>
</evidence>
<reference evidence="4" key="2">
    <citation type="submission" date="2020-09" db="EMBL/GenBank/DDBJ databases">
        <authorList>
            <person name="Sun Q."/>
            <person name="Zhou Y."/>
        </authorList>
    </citation>
    <scope>NUCLEOTIDE SEQUENCE</scope>
    <source>
        <strain evidence="4">CGMCC 1.15794</strain>
    </source>
</reference>
<feature type="domain" description="FAD-binding" evidence="3">
    <location>
        <begin position="6"/>
        <end position="345"/>
    </location>
</feature>
<reference evidence="4" key="1">
    <citation type="journal article" date="2014" name="Int. J. Syst. Evol. Microbiol.">
        <title>Complete genome sequence of Corynebacterium casei LMG S-19264T (=DSM 44701T), isolated from a smear-ripened cheese.</title>
        <authorList>
            <consortium name="US DOE Joint Genome Institute (JGI-PGF)"/>
            <person name="Walter F."/>
            <person name="Albersmeier A."/>
            <person name="Kalinowski J."/>
            <person name="Ruckert C."/>
        </authorList>
    </citation>
    <scope>NUCLEOTIDE SEQUENCE</scope>
    <source>
        <strain evidence="4">CGMCC 1.15794</strain>
    </source>
</reference>
<evidence type="ECO:0000259" key="3">
    <source>
        <dbReference type="Pfam" id="PF01494"/>
    </source>
</evidence>
<dbReference type="PRINTS" id="PR00420">
    <property type="entry name" value="RNGMNOXGNASE"/>
</dbReference>
<gene>
    <name evidence="4" type="ORF">GCM10010921_23890</name>
</gene>
<dbReference type="Pfam" id="PF01494">
    <property type="entry name" value="FAD_binding_3"/>
    <property type="match status" value="1"/>
</dbReference>
<dbReference type="SUPFAM" id="SSF51905">
    <property type="entry name" value="FAD/NAD(P)-binding domain"/>
    <property type="match status" value="1"/>
</dbReference>
<dbReference type="AlphaFoldDB" id="A0A917IGD1"/>
<organism evidence="4 5">
    <name type="scientific">Microbacterium album</name>
    <dbReference type="NCBI Taxonomy" id="2053191"/>
    <lineage>
        <taxon>Bacteria</taxon>
        <taxon>Bacillati</taxon>
        <taxon>Actinomycetota</taxon>
        <taxon>Actinomycetes</taxon>
        <taxon>Micrococcales</taxon>
        <taxon>Microbacteriaceae</taxon>
        <taxon>Microbacterium</taxon>
    </lineage>
</organism>
<proteinExistence type="predicted"/>
<dbReference type="RefSeq" id="WP_188756523.1">
    <property type="nucleotide sequence ID" value="NZ_BMJY01000011.1"/>
</dbReference>
<dbReference type="GO" id="GO:0071949">
    <property type="term" value="F:FAD binding"/>
    <property type="evidence" value="ECO:0007669"/>
    <property type="project" value="InterPro"/>
</dbReference>
<dbReference type="Proteomes" id="UP000657592">
    <property type="component" value="Unassembled WGS sequence"/>
</dbReference>
<keyword evidence="2" id="KW-0503">Monooxygenase</keyword>
<evidence type="ECO:0000313" key="5">
    <source>
        <dbReference type="Proteomes" id="UP000657592"/>
    </source>
</evidence>
<dbReference type="PANTHER" id="PTHR13789:SF309">
    <property type="entry name" value="PUTATIVE (AFU_ORTHOLOGUE AFUA_6G14510)-RELATED"/>
    <property type="match status" value="1"/>
</dbReference>
<comment type="caution">
    <text evidence="4">The sequence shown here is derived from an EMBL/GenBank/DDBJ whole genome shotgun (WGS) entry which is preliminary data.</text>
</comment>
<evidence type="ECO:0000313" key="4">
    <source>
        <dbReference type="EMBL" id="GGH47277.1"/>
    </source>
</evidence>
<keyword evidence="5" id="KW-1185">Reference proteome</keyword>
<dbReference type="InterPro" id="IPR050493">
    <property type="entry name" value="FAD-dep_Monooxygenase_BioMet"/>
</dbReference>